<evidence type="ECO:0000259" key="6">
    <source>
        <dbReference type="PROSITE" id="PS50850"/>
    </source>
</evidence>
<protein>
    <submittedName>
        <fullName evidence="7">MDR family MFS transporter</fullName>
    </submittedName>
</protein>
<feature type="transmembrane region" description="Helical" evidence="5">
    <location>
        <begin position="91"/>
        <end position="110"/>
    </location>
</feature>
<feature type="transmembrane region" description="Helical" evidence="5">
    <location>
        <begin position="60"/>
        <end position="79"/>
    </location>
</feature>
<accession>A0ABW0GV09</accession>
<dbReference type="InterPro" id="IPR011701">
    <property type="entry name" value="MFS"/>
</dbReference>
<feature type="transmembrane region" description="Helical" evidence="5">
    <location>
        <begin position="211"/>
        <end position="230"/>
    </location>
</feature>
<feature type="transmembrane region" description="Helical" evidence="5">
    <location>
        <begin position="116"/>
        <end position="137"/>
    </location>
</feature>
<comment type="caution">
    <text evidence="7">The sequence shown here is derived from an EMBL/GenBank/DDBJ whole genome shotgun (WGS) entry which is preliminary data.</text>
</comment>
<dbReference type="InterPro" id="IPR020846">
    <property type="entry name" value="MFS_dom"/>
</dbReference>
<feature type="transmembrane region" description="Helical" evidence="5">
    <location>
        <begin position="316"/>
        <end position="335"/>
    </location>
</feature>
<feature type="transmembrane region" description="Helical" evidence="5">
    <location>
        <begin position="405"/>
        <end position="432"/>
    </location>
</feature>
<feature type="transmembrane region" description="Helical" evidence="5">
    <location>
        <begin position="279"/>
        <end position="304"/>
    </location>
</feature>
<dbReference type="EMBL" id="JBHSLL010000013">
    <property type="protein sequence ID" value="MFC5385492.1"/>
    <property type="molecule type" value="Genomic_DNA"/>
</dbReference>
<keyword evidence="8" id="KW-1185">Reference proteome</keyword>
<name>A0ABW0GV09_9HYPH</name>
<feature type="transmembrane region" description="Helical" evidence="5">
    <location>
        <begin position="460"/>
        <end position="481"/>
    </location>
</feature>
<reference evidence="8" key="1">
    <citation type="journal article" date="2019" name="Int. J. Syst. Evol. Microbiol.">
        <title>The Global Catalogue of Microorganisms (GCM) 10K type strain sequencing project: providing services to taxonomists for standard genome sequencing and annotation.</title>
        <authorList>
            <consortium name="The Broad Institute Genomics Platform"/>
            <consortium name="The Broad Institute Genome Sequencing Center for Infectious Disease"/>
            <person name="Wu L."/>
            <person name="Ma J."/>
        </authorList>
    </citation>
    <scope>NUCLEOTIDE SEQUENCE [LARGE SCALE GENOMIC DNA]</scope>
    <source>
        <strain evidence="8">CGMCC 4.1415</strain>
    </source>
</reference>
<dbReference type="SUPFAM" id="SSF103473">
    <property type="entry name" value="MFS general substrate transporter"/>
    <property type="match status" value="1"/>
</dbReference>
<dbReference type="Gene3D" id="1.20.1720.10">
    <property type="entry name" value="Multidrug resistance protein D"/>
    <property type="match status" value="1"/>
</dbReference>
<dbReference type="RefSeq" id="WP_378228430.1">
    <property type="nucleotide sequence ID" value="NZ_JBHSLL010000013.1"/>
</dbReference>
<dbReference type="CDD" id="cd17502">
    <property type="entry name" value="MFS_Azr1_MDR_like"/>
    <property type="match status" value="1"/>
</dbReference>
<comment type="subcellular location">
    <subcellularLocation>
        <location evidence="1">Membrane</location>
        <topology evidence="1">Multi-pass membrane protein</topology>
    </subcellularLocation>
</comment>
<evidence type="ECO:0000256" key="3">
    <source>
        <dbReference type="ARBA" id="ARBA00022989"/>
    </source>
</evidence>
<feature type="transmembrane region" description="Helical" evidence="5">
    <location>
        <begin position="347"/>
        <end position="366"/>
    </location>
</feature>
<feature type="transmembrane region" description="Helical" evidence="5">
    <location>
        <begin position="149"/>
        <end position="167"/>
    </location>
</feature>
<organism evidence="7 8">
    <name type="scientific">Aquamicrobium segne</name>
    <dbReference type="NCBI Taxonomy" id="469547"/>
    <lineage>
        <taxon>Bacteria</taxon>
        <taxon>Pseudomonadati</taxon>
        <taxon>Pseudomonadota</taxon>
        <taxon>Alphaproteobacteria</taxon>
        <taxon>Hyphomicrobiales</taxon>
        <taxon>Phyllobacteriaceae</taxon>
        <taxon>Aquamicrobium</taxon>
    </lineage>
</organism>
<dbReference type="PROSITE" id="PS50850">
    <property type="entry name" value="MFS"/>
    <property type="match status" value="1"/>
</dbReference>
<evidence type="ECO:0000256" key="2">
    <source>
        <dbReference type="ARBA" id="ARBA00022692"/>
    </source>
</evidence>
<sequence>MDQPTSRRLQEAAPGFSLKDSEKNVIIGGVLLSMLLAALDQTIVAPAMPTMAAALGHAEYLPWVVTAYLLTATAVAPLYGKLSDIYGRRPIIFSAILIFLTGSIICALAPNMLILIIGRAIQGLGGGGLFALTQTVIGDLVPPLERARYAAWISGTWAVASIAGPLLGGGFAEHLHWSLIFWINLPLGLIALAVINKPLKKLAVSGTRHYIDGWGAVLLIIATSLLLLAVNWGGNTYAWTSLHILALMAGSGIFWFLFGFRLQRAKEPLVSLEVLGNRIVLAGTVTMFLIQASSIGLAVYLPVYLQTTLALSPGDAGLAMFGLLLGTTLGAGISGRLVPRVQNYKRIAQLGIAGSVISLGILAYIADTAGLLAVEVATTIVGIGVGTIFPVTTVSVQNAVERKDLGIATGLLTFLRSLGGALGVAALGALALGHDIPLAGEGMTGQGMATAGISGSHGSFSIIFLASGIMLIAALAVFFFMPQNPLRGYEATTPAIMPE</sequence>
<evidence type="ECO:0000256" key="4">
    <source>
        <dbReference type="ARBA" id="ARBA00023136"/>
    </source>
</evidence>
<dbReference type="Proteomes" id="UP001596016">
    <property type="component" value="Unassembled WGS sequence"/>
</dbReference>
<feature type="domain" description="Major facilitator superfamily (MFS) profile" evidence="6">
    <location>
        <begin position="26"/>
        <end position="485"/>
    </location>
</feature>
<keyword evidence="3 5" id="KW-1133">Transmembrane helix</keyword>
<proteinExistence type="predicted"/>
<dbReference type="Gene3D" id="1.20.1250.20">
    <property type="entry name" value="MFS general substrate transporter like domains"/>
    <property type="match status" value="1"/>
</dbReference>
<feature type="transmembrane region" description="Helical" evidence="5">
    <location>
        <begin position="372"/>
        <end position="393"/>
    </location>
</feature>
<dbReference type="PANTHER" id="PTHR23501">
    <property type="entry name" value="MAJOR FACILITATOR SUPERFAMILY"/>
    <property type="match status" value="1"/>
</dbReference>
<keyword evidence="2 5" id="KW-0812">Transmembrane</keyword>
<keyword evidence="4 5" id="KW-0472">Membrane</keyword>
<evidence type="ECO:0000256" key="1">
    <source>
        <dbReference type="ARBA" id="ARBA00004141"/>
    </source>
</evidence>
<evidence type="ECO:0000313" key="8">
    <source>
        <dbReference type="Proteomes" id="UP001596016"/>
    </source>
</evidence>
<feature type="transmembrane region" description="Helical" evidence="5">
    <location>
        <begin position="179"/>
        <end position="199"/>
    </location>
</feature>
<dbReference type="InterPro" id="IPR036259">
    <property type="entry name" value="MFS_trans_sf"/>
</dbReference>
<dbReference type="PANTHER" id="PTHR23501:SF197">
    <property type="entry name" value="COMD"/>
    <property type="match status" value="1"/>
</dbReference>
<feature type="transmembrane region" description="Helical" evidence="5">
    <location>
        <begin position="236"/>
        <end position="258"/>
    </location>
</feature>
<evidence type="ECO:0000256" key="5">
    <source>
        <dbReference type="SAM" id="Phobius"/>
    </source>
</evidence>
<gene>
    <name evidence="7" type="ORF">ACFPLB_05850</name>
</gene>
<evidence type="ECO:0000313" key="7">
    <source>
        <dbReference type="EMBL" id="MFC5385492.1"/>
    </source>
</evidence>
<dbReference type="Pfam" id="PF07690">
    <property type="entry name" value="MFS_1"/>
    <property type="match status" value="1"/>
</dbReference>
<feature type="transmembrane region" description="Helical" evidence="5">
    <location>
        <begin position="25"/>
        <end position="48"/>
    </location>
</feature>